<dbReference type="Proteomes" id="UP001157133">
    <property type="component" value="Unassembled WGS sequence"/>
</dbReference>
<keyword evidence="7" id="KW-0653">Protein transport</keyword>
<evidence type="ECO:0000256" key="1">
    <source>
        <dbReference type="ARBA" id="ARBA00004533"/>
    </source>
</evidence>
<accession>A0ABQ6H3N5</accession>
<dbReference type="InterPro" id="IPR001639">
    <property type="entry name" value="T2SS_protein-GspC"/>
</dbReference>
<evidence type="ECO:0000256" key="6">
    <source>
        <dbReference type="ARBA" id="ARBA00022692"/>
    </source>
</evidence>
<dbReference type="Gene3D" id="2.30.42.10">
    <property type="match status" value="1"/>
</dbReference>
<comment type="caution">
    <text evidence="13">The sequence shown here is derived from an EMBL/GenBank/DDBJ whole genome shotgun (WGS) entry which is preliminary data.</text>
</comment>
<evidence type="ECO:0000256" key="11">
    <source>
        <dbReference type="SAM" id="Phobius"/>
    </source>
</evidence>
<proteinExistence type="inferred from homology"/>
<dbReference type="EMBL" id="BSSU01000011">
    <property type="protein sequence ID" value="GLX82783.1"/>
    <property type="molecule type" value="Genomic_DNA"/>
</dbReference>
<dbReference type="Pfam" id="PF11356">
    <property type="entry name" value="T2SSC"/>
    <property type="match status" value="1"/>
</dbReference>
<feature type="domain" description="Type II secretion system protein GspC N-terminal" evidence="12">
    <location>
        <begin position="30"/>
        <end position="167"/>
    </location>
</feature>
<feature type="region of interest" description="Disordered" evidence="10">
    <location>
        <begin position="176"/>
        <end position="195"/>
    </location>
</feature>
<protein>
    <submittedName>
        <fullName evidence="13">Type II secretion system protein GspC</fullName>
    </submittedName>
</protein>
<name>A0ABQ6H3N5_9GAMM</name>
<keyword evidence="4" id="KW-1003">Cell membrane</keyword>
<evidence type="ECO:0000313" key="14">
    <source>
        <dbReference type="Proteomes" id="UP001157133"/>
    </source>
</evidence>
<dbReference type="Gene3D" id="2.30.30.830">
    <property type="match status" value="1"/>
</dbReference>
<keyword evidence="8 11" id="KW-1133">Transmembrane helix</keyword>
<organism evidence="13 14">
    <name type="scientific">Thalassotalea eurytherma</name>
    <dbReference type="NCBI Taxonomy" id="1144278"/>
    <lineage>
        <taxon>Bacteria</taxon>
        <taxon>Pseudomonadati</taxon>
        <taxon>Pseudomonadota</taxon>
        <taxon>Gammaproteobacteria</taxon>
        <taxon>Alteromonadales</taxon>
        <taxon>Colwelliaceae</taxon>
        <taxon>Thalassotalea</taxon>
    </lineage>
</organism>
<evidence type="ECO:0000256" key="2">
    <source>
        <dbReference type="ARBA" id="ARBA00007986"/>
    </source>
</evidence>
<evidence type="ECO:0000256" key="7">
    <source>
        <dbReference type="ARBA" id="ARBA00022927"/>
    </source>
</evidence>
<keyword evidence="9 11" id="KW-0472">Membrane</keyword>
<evidence type="ECO:0000256" key="9">
    <source>
        <dbReference type="ARBA" id="ARBA00023136"/>
    </source>
</evidence>
<evidence type="ECO:0000256" key="4">
    <source>
        <dbReference type="ARBA" id="ARBA00022475"/>
    </source>
</evidence>
<keyword evidence="6 11" id="KW-0812">Transmembrane</keyword>
<dbReference type="SUPFAM" id="SSF50156">
    <property type="entry name" value="PDZ domain-like"/>
    <property type="match status" value="1"/>
</dbReference>
<comment type="similarity">
    <text evidence="2">Belongs to the GSP C family.</text>
</comment>
<dbReference type="PRINTS" id="PR00810">
    <property type="entry name" value="BCTERIALGSPC"/>
</dbReference>
<dbReference type="NCBIfam" id="TIGR01713">
    <property type="entry name" value="typeII_sec_gspC"/>
    <property type="match status" value="1"/>
</dbReference>
<dbReference type="InterPro" id="IPR024961">
    <property type="entry name" value="T2SS_GspC_N"/>
</dbReference>
<dbReference type="PROSITE" id="PS01141">
    <property type="entry name" value="T2SP_C"/>
    <property type="match status" value="1"/>
</dbReference>
<feature type="transmembrane region" description="Helical" evidence="11">
    <location>
        <begin position="21"/>
        <end position="46"/>
    </location>
</feature>
<feature type="compositionally biased region" description="Polar residues" evidence="10">
    <location>
        <begin position="176"/>
        <end position="192"/>
    </location>
</feature>
<dbReference type="InterPro" id="IPR036034">
    <property type="entry name" value="PDZ_sf"/>
</dbReference>
<evidence type="ECO:0000256" key="5">
    <source>
        <dbReference type="ARBA" id="ARBA00022519"/>
    </source>
</evidence>
<gene>
    <name evidence="13" type="primary">gspC</name>
    <name evidence="13" type="ORF">theurythT_22350</name>
</gene>
<sequence>MSLQQTIKPLVSALEKMPQKTIAAVISGVLLVYIAYLFAQMTWLMVPNNSAPNQLQVSKTGQPSQNRDPSINVEGIKSLNLFGEFNAQPSAVKETVQDAPQTRLNLTLTGVVASNDTQFSSAIIESGGNQYTYGIGDKIEKTRATLEKVYNDRVLIKQSGTLETLMLDGVKYNKASTQSVRNNRPSQRSTARTKPVIDQRDNKSLAKQATVLKQNLTNNPAKITDYLRISPMRQGNELMGYRLGPGKKPEFFRTSGLKQGDIAIQMNGLDLTSPQEASQALKVLRSETEITLLVDRDGELTEILFSIN</sequence>
<evidence type="ECO:0000256" key="3">
    <source>
        <dbReference type="ARBA" id="ARBA00022448"/>
    </source>
</evidence>
<evidence type="ECO:0000256" key="10">
    <source>
        <dbReference type="SAM" id="MobiDB-lite"/>
    </source>
</evidence>
<keyword evidence="14" id="KW-1185">Reference proteome</keyword>
<evidence type="ECO:0000256" key="8">
    <source>
        <dbReference type="ARBA" id="ARBA00022989"/>
    </source>
</evidence>
<reference evidence="13 14" key="1">
    <citation type="submission" date="2023-03" db="EMBL/GenBank/DDBJ databases">
        <title>Draft genome sequence of Thalassotalea eurytherma JCM 18482T.</title>
        <authorList>
            <person name="Sawabe T."/>
        </authorList>
    </citation>
    <scope>NUCLEOTIDE SEQUENCE [LARGE SCALE GENOMIC DNA]</scope>
    <source>
        <strain evidence="13 14">JCM 18482</strain>
    </source>
</reference>
<evidence type="ECO:0000313" key="13">
    <source>
        <dbReference type="EMBL" id="GLX82783.1"/>
    </source>
</evidence>
<evidence type="ECO:0000259" key="12">
    <source>
        <dbReference type="Pfam" id="PF11356"/>
    </source>
</evidence>
<comment type="subcellular location">
    <subcellularLocation>
        <location evidence="1">Cell inner membrane</location>
    </subcellularLocation>
</comment>
<dbReference type="RefSeq" id="WP_284208162.1">
    <property type="nucleotide sequence ID" value="NZ_BSSU01000011.1"/>
</dbReference>
<keyword evidence="3" id="KW-0813">Transport</keyword>
<keyword evidence="5" id="KW-0997">Cell inner membrane</keyword>